<organism evidence="2 3">
    <name type="scientific">Streptomyces ambofaciens (strain ATCC 23877 / 3486 / DSM 40053 / JCM 4204 / NBRC 12836 / NRRL B-2516)</name>
    <dbReference type="NCBI Taxonomy" id="278992"/>
    <lineage>
        <taxon>Bacteria</taxon>
        <taxon>Bacillati</taxon>
        <taxon>Actinomycetota</taxon>
        <taxon>Actinomycetes</taxon>
        <taxon>Kitasatosporales</taxon>
        <taxon>Streptomycetaceae</taxon>
        <taxon>Streptomyces</taxon>
    </lineage>
</organism>
<reference evidence="3" key="1">
    <citation type="journal article" date="2015" name="J. Biotechnol.">
        <title>Complete genome sequence of Streptomyces ambofaciens ATCC 23877, the spiramycin producer.</title>
        <authorList>
            <person name="Thibessard A."/>
            <person name="Haas D."/>
            <person name="Gerbaud C."/>
            <person name="Aigle B."/>
            <person name="Lautru S."/>
            <person name="Pernodet J.L."/>
            <person name="Leblond P."/>
        </authorList>
    </citation>
    <scope>NUCLEOTIDE SEQUENCE [LARGE SCALE GENOMIC DNA]</scope>
    <source>
        <strain evidence="3">ATCC 23877 / 3486 / DSM 40053 / JCM 4204 / NBRC 12836 / NRRL B-2516</strain>
    </source>
</reference>
<dbReference type="Proteomes" id="UP000061018">
    <property type="component" value="Chromosome"/>
</dbReference>
<sequence length="84" mass="8447">MPPTPSNRHCEDAALSAPFATGQPGGLPGPAPAEGGVAVTGTAPDAYAAPRKGPALAWTCRCRSGYPRGNPMRALSDRGCSTPT</sequence>
<dbReference type="EMBL" id="CP012382">
    <property type="protein sequence ID" value="AKZ53866.1"/>
    <property type="molecule type" value="Genomic_DNA"/>
</dbReference>
<dbReference type="KEGG" id="samb:SAM23877_0817"/>
<feature type="region of interest" description="Disordered" evidence="1">
    <location>
        <begin position="17"/>
        <end position="37"/>
    </location>
</feature>
<evidence type="ECO:0000256" key="1">
    <source>
        <dbReference type="SAM" id="MobiDB-lite"/>
    </source>
</evidence>
<evidence type="ECO:0000313" key="3">
    <source>
        <dbReference type="Proteomes" id="UP000061018"/>
    </source>
</evidence>
<dbReference type="AlphaFoldDB" id="A0A0K2ALS5"/>
<protein>
    <submittedName>
        <fullName evidence="2">Uncharacterized protein</fullName>
    </submittedName>
</protein>
<accession>A0A0K2ALS5</accession>
<name>A0A0K2ALS5_STRA7</name>
<evidence type="ECO:0000313" key="2">
    <source>
        <dbReference type="EMBL" id="AKZ53866.1"/>
    </source>
</evidence>
<gene>
    <name evidence="2" type="ORF">SAM23877_0817</name>
</gene>
<proteinExistence type="predicted"/>